<name>A0A316Z574_9BASI</name>
<feature type="region of interest" description="Disordered" evidence="1">
    <location>
        <begin position="92"/>
        <end position="112"/>
    </location>
</feature>
<evidence type="ECO:0000313" key="2">
    <source>
        <dbReference type="EMBL" id="PWN96118.1"/>
    </source>
</evidence>
<dbReference type="Proteomes" id="UP000245946">
    <property type="component" value="Unassembled WGS sequence"/>
</dbReference>
<dbReference type="EMBL" id="KZ819301">
    <property type="protein sequence ID" value="PWN96118.1"/>
    <property type="molecule type" value="Genomic_DNA"/>
</dbReference>
<sequence length="321" mass="34285">MCRTLAAERRSRRRRKEQETRLRLHPSLPGGLVSHRALGSEALHSAGPTSDAPAKTPCPTLLLYCRRNCGWGASSLLRSIRLFPASQMPVPGASDSISAHEGDLSGCRSGSASPSAERRGLLSVTLRLRGVLLQVQQSLAGAVDGRRITNSGLARTLSGDHRRPSFSPALPHAKAHGRSATFEFAPPHLVMSDARQRRRTIAGPPSAPVLPMRSLLLPSGASLQRVTLDVARGDAEPRAVLARRGAVKRPSALPWHLAAICAALELSSAHLFPSKSCCEHSVATLGMLWGDGLSLRVEGSVSDPCRCSCLLHLFSRLAVLT</sequence>
<evidence type="ECO:0000313" key="3">
    <source>
        <dbReference type="Proteomes" id="UP000245946"/>
    </source>
</evidence>
<dbReference type="RefSeq" id="XP_025596397.1">
    <property type="nucleotide sequence ID" value="XM_025738976.1"/>
</dbReference>
<evidence type="ECO:0000256" key="1">
    <source>
        <dbReference type="SAM" id="MobiDB-lite"/>
    </source>
</evidence>
<dbReference type="GeneID" id="37266522"/>
<gene>
    <name evidence="2" type="ORF">FA09DRAFT_107113</name>
</gene>
<keyword evidence="3" id="KW-1185">Reference proteome</keyword>
<accession>A0A316Z574</accession>
<organism evidence="2 3">
    <name type="scientific">Tilletiopsis washingtonensis</name>
    <dbReference type="NCBI Taxonomy" id="58919"/>
    <lineage>
        <taxon>Eukaryota</taxon>
        <taxon>Fungi</taxon>
        <taxon>Dikarya</taxon>
        <taxon>Basidiomycota</taxon>
        <taxon>Ustilaginomycotina</taxon>
        <taxon>Exobasidiomycetes</taxon>
        <taxon>Entylomatales</taxon>
        <taxon>Entylomatales incertae sedis</taxon>
        <taxon>Tilletiopsis</taxon>
    </lineage>
</organism>
<protein>
    <submittedName>
        <fullName evidence="2">Uncharacterized protein</fullName>
    </submittedName>
</protein>
<feature type="region of interest" description="Disordered" evidence="1">
    <location>
        <begin position="1"/>
        <end position="32"/>
    </location>
</feature>
<dbReference type="AlphaFoldDB" id="A0A316Z574"/>
<reference evidence="2 3" key="1">
    <citation type="journal article" date="2018" name="Mol. Biol. Evol.">
        <title>Broad Genomic Sampling Reveals a Smut Pathogenic Ancestry of the Fungal Clade Ustilaginomycotina.</title>
        <authorList>
            <person name="Kijpornyongpan T."/>
            <person name="Mondo S.J."/>
            <person name="Barry K."/>
            <person name="Sandor L."/>
            <person name="Lee J."/>
            <person name="Lipzen A."/>
            <person name="Pangilinan J."/>
            <person name="LaButti K."/>
            <person name="Hainaut M."/>
            <person name="Henrissat B."/>
            <person name="Grigoriev I.V."/>
            <person name="Spatafora J.W."/>
            <person name="Aime M.C."/>
        </authorList>
    </citation>
    <scope>NUCLEOTIDE SEQUENCE [LARGE SCALE GENOMIC DNA]</scope>
    <source>
        <strain evidence="2 3">MCA 4186</strain>
    </source>
</reference>
<proteinExistence type="predicted"/>